<keyword evidence="3" id="KW-0862">Zinc</keyword>
<dbReference type="EMBL" id="LJBN01000167">
    <property type="protein sequence ID" value="OOQ85511.1"/>
    <property type="molecule type" value="Genomic_DNA"/>
</dbReference>
<dbReference type="PANTHER" id="PTHR28042:SF1">
    <property type="entry name" value="E3 UBIQUITIN-PROTEIN LIGASE COMPLEX SLX5-SLX8 SUBUNIT SLX5"/>
    <property type="match status" value="1"/>
</dbReference>
<evidence type="ECO:0000313" key="5">
    <source>
        <dbReference type="EMBL" id="OOQ85511.1"/>
    </source>
</evidence>
<name>A0A1S9RJH5_PENBI</name>
<evidence type="ECO:0000256" key="3">
    <source>
        <dbReference type="ARBA" id="ARBA00022833"/>
    </source>
</evidence>
<evidence type="ECO:0008006" key="7">
    <source>
        <dbReference type="Google" id="ProtNLM"/>
    </source>
</evidence>
<dbReference type="GO" id="GO:0008270">
    <property type="term" value="F:zinc ion binding"/>
    <property type="evidence" value="ECO:0007669"/>
    <property type="project" value="UniProtKB-KW"/>
</dbReference>
<feature type="compositionally biased region" description="Basic and acidic residues" evidence="4">
    <location>
        <begin position="106"/>
        <end position="115"/>
    </location>
</feature>
<gene>
    <name evidence="5" type="ORF">PEBR_25011</name>
</gene>
<dbReference type="PROSITE" id="PS00518">
    <property type="entry name" value="ZF_RING_1"/>
    <property type="match status" value="1"/>
</dbReference>
<comment type="caution">
    <text evidence="5">The sequence shown here is derived from an EMBL/GenBank/DDBJ whole genome shotgun (WGS) entry which is preliminary data.</text>
</comment>
<organism evidence="5 6">
    <name type="scientific">Penicillium brasilianum</name>
    <dbReference type="NCBI Taxonomy" id="104259"/>
    <lineage>
        <taxon>Eukaryota</taxon>
        <taxon>Fungi</taxon>
        <taxon>Dikarya</taxon>
        <taxon>Ascomycota</taxon>
        <taxon>Pezizomycotina</taxon>
        <taxon>Eurotiomycetes</taxon>
        <taxon>Eurotiomycetidae</taxon>
        <taxon>Eurotiales</taxon>
        <taxon>Aspergillaceae</taxon>
        <taxon>Penicillium</taxon>
    </lineage>
</organism>
<evidence type="ECO:0000256" key="4">
    <source>
        <dbReference type="SAM" id="MobiDB-lite"/>
    </source>
</evidence>
<evidence type="ECO:0000256" key="1">
    <source>
        <dbReference type="ARBA" id="ARBA00022723"/>
    </source>
</evidence>
<dbReference type="InterPro" id="IPR017907">
    <property type="entry name" value="Znf_RING_CS"/>
</dbReference>
<dbReference type="InterPro" id="IPR038886">
    <property type="entry name" value="E3_SLX5/Rfp1"/>
</dbReference>
<dbReference type="PANTHER" id="PTHR28042">
    <property type="entry name" value="E3 UBIQUITIN-PROTEIN LIGASE COMPLEX SLX5-SLX8 SUBUNIT SLX5"/>
    <property type="match status" value="1"/>
</dbReference>
<dbReference type="GO" id="GO:0004842">
    <property type="term" value="F:ubiquitin-protein transferase activity"/>
    <property type="evidence" value="ECO:0007669"/>
    <property type="project" value="TreeGrafter"/>
</dbReference>
<proteinExistence type="predicted"/>
<evidence type="ECO:0000313" key="6">
    <source>
        <dbReference type="Proteomes" id="UP000190744"/>
    </source>
</evidence>
<reference evidence="6" key="1">
    <citation type="submission" date="2015-09" db="EMBL/GenBank/DDBJ databases">
        <authorList>
            <person name="Fill T.P."/>
            <person name="Baretta J.F."/>
            <person name="de Almeida L.G."/>
            <person name="Rocha M."/>
            <person name="de Souza D.H."/>
            <person name="Malavazi I."/>
            <person name="Cerdeira L.T."/>
            <person name="Hong H."/>
            <person name="Samborskyy M."/>
            <person name="de Vasconcelos A.T."/>
            <person name="Leadlay P."/>
            <person name="Rodrigues-Filho E."/>
        </authorList>
    </citation>
    <scope>NUCLEOTIDE SEQUENCE [LARGE SCALE GENOMIC DNA]</scope>
    <source>
        <strain evidence="6">LaBioMMi 136</strain>
    </source>
</reference>
<feature type="region of interest" description="Disordered" evidence="4">
    <location>
        <begin position="275"/>
        <end position="302"/>
    </location>
</feature>
<keyword evidence="2" id="KW-0863">Zinc-finger</keyword>
<dbReference type="Proteomes" id="UP000190744">
    <property type="component" value="Unassembled WGS sequence"/>
</dbReference>
<accession>A0A1S9RJH5</accession>
<sequence>MSTQNHPLASTPLWSSYMPIQVAVPLYPHILGFGIAMSEDPGVQFMGARSKVSNETSRWRAGQVPTQRHMSEESSEGGQSSWHHHFHPPRLEMSRSRPARLPPIRTPRDGFDYRRPAQTRAQDDDVIDLTNEPETPPQRTQHRNDNRLSHSSRLPRFGRNIMAEADIVDLEDEPDNAGEGPSSSPEVQFVRATVRQQPPPRRWDPGSLLPTNFPLTRSRRPDETSRWPSLPRLPRPHNITASQIDALFLGSRDSIPSMSSPGVFLDYALSSFSMEPAPGRQEERRRRDAYKPPSPAPEGFSRTLGEEDVAICPNCEWELGTGEGKKQEIWVAKQCGHVYCGECAENRSLSKAKKAQAAPRTKPFSKCQVEGCGKPVSAPTAMLHLYL</sequence>
<feature type="region of interest" description="Disordered" evidence="4">
    <location>
        <begin position="49"/>
        <end position="152"/>
    </location>
</feature>
<evidence type="ECO:0000256" key="2">
    <source>
        <dbReference type="ARBA" id="ARBA00022771"/>
    </source>
</evidence>
<keyword evidence="1" id="KW-0479">Metal-binding</keyword>
<protein>
    <recommendedName>
        <fullName evidence="7">RING finger domain protein</fullName>
    </recommendedName>
</protein>
<dbReference type="GO" id="GO:0033768">
    <property type="term" value="C:SUMO-targeted ubiquitin ligase complex"/>
    <property type="evidence" value="ECO:0007669"/>
    <property type="project" value="TreeGrafter"/>
</dbReference>
<dbReference type="AlphaFoldDB" id="A0A1S9RJH5"/>
<feature type="compositionally biased region" description="Basic and acidic residues" evidence="4">
    <location>
        <begin position="280"/>
        <end position="290"/>
    </location>
</feature>
<feature type="region of interest" description="Disordered" evidence="4">
    <location>
        <begin position="196"/>
        <end position="236"/>
    </location>
</feature>